<name>A0AAW1E0D8_ZOAVI</name>
<dbReference type="InterPro" id="IPR046616">
    <property type="entry name" value="DUF6729"/>
</dbReference>
<evidence type="ECO:0000313" key="3">
    <source>
        <dbReference type="Proteomes" id="UP001488805"/>
    </source>
</evidence>
<organism evidence="2 3">
    <name type="scientific">Zoarces viviparus</name>
    <name type="common">Viviparous eelpout</name>
    <name type="synonym">Blennius viviparus</name>
    <dbReference type="NCBI Taxonomy" id="48416"/>
    <lineage>
        <taxon>Eukaryota</taxon>
        <taxon>Metazoa</taxon>
        <taxon>Chordata</taxon>
        <taxon>Craniata</taxon>
        <taxon>Vertebrata</taxon>
        <taxon>Euteleostomi</taxon>
        <taxon>Actinopterygii</taxon>
        <taxon>Neopterygii</taxon>
        <taxon>Teleostei</taxon>
        <taxon>Neoteleostei</taxon>
        <taxon>Acanthomorphata</taxon>
        <taxon>Eupercaria</taxon>
        <taxon>Perciformes</taxon>
        <taxon>Cottioidei</taxon>
        <taxon>Zoarcales</taxon>
        <taxon>Zoarcidae</taxon>
        <taxon>Zoarcinae</taxon>
        <taxon>Zoarces</taxon>
    </lineage>
</organism>
<dbReference type="EMBL" id="JBCEZU010000586">
    <property type="protein sequence ID" value="KAK9515936.1"/>
    <property type="molecule type" value="Genomic_DNA"/>
</dbReference>
<dbReference type="PANTHER" id="PTHR24401">
    <property type="entry name" value="SI:CH211-243P7.3-RELATED"/>
    <property type="match status" value="1"/>
</dbReference>
<feature type="domain" description="DUF6729" evidence="1">
    <location>
        <begin position="15"/>
        <end position="109"/>
    </location>
</feature>
<keyword evidence="3" id="KW-1185">Reference proteome</keyword>
<comment type="caution">
    <text evidence="2">The sequence shown here is derived from an EMBL/GenBank/DDBJ whole genome shotgun (WGS) entry which is preliminary data.</text>
</comment>
<dbReference type="Proteomes" id="UP001488805">
    <property type="component" value="Unassembled WGS sequence"/>
</dbReference>
<dbReference type="AlphaFoldDB" id="A0AAW1E0D8"/>
<dbReference type="PANTHER" id="PTHR24401:SF29">
    <property type="entry name" value="SI:CH211-243P7.3-RELATED"/>
    <property type="match status" value="1"/>
</dbReference>
<dbReference type="Pfam" id="PF20499">
    <property type="entry name" value="DUF6729"/>
    <property type="match status" value="1"/>
</dbReference>
<accession>A0AAW1E0D8</accession>
<gene>
    <name evidence="2" type="ORF">VZT92_026532</name>
</gene>
<proteinExistence type="predicted"/>
<reference evidence="2 3" key="1">
    <citation type="journal article" date="2024" name="Genome Biol. Evol.">
        <title>Chromosome-level genome assembly of the viviparous eelpout Zoarces viviparus.</title>
        <authorList>
            <person name="Fuhrmann N."/>
            <person name="Brasseur M.V."/>
            <person name="Bakowski C.E."/>
            <person name="Podsiadlowski L."/>
            <person name="Prost S."/>
            <person name="Krehenwinkel H."/>
            <person name="Mayer C."/>
        </authorList>
    </citation>
    <scope>NUCLEOTIDE SEQUENCE [LARGE SCALE GENOMIC DNA]</scope>
    <source>
        <strain evidence="2">NO-MEL_2022_Ind0_liver</strain>
    </source>
</reference>
<sequence>MESPRNDSPVELEGWVRHICDVSSWYTVITEVLYCGACTKAVWSGEGGTVGRWLAWDPVILTHLSEAHQALFPDILTSRRGVDRSVVRLLKDRTEGNMMVKVWMQVVKKLSGEGRGSAEWFTSIGNEQSQII</sequence>
<evidence type="ECO:0000259" key="1">
    <source>
        <dbReference type="Pfam" id="PF20499"/>
    </source>
</evidence>
<evidence type="ECO:0000313" key="2">
    <source>
        <dbReference type="EMBL" id="KAK9515936.1"/>
    </source>
</evidence>
<protein>
    <recommendedName>
        <fullName evidence="1">DUF6729 domain-containing protein</fullName>
    </recommendedName>
</protein>